<dbReference type="GeneID" id="83704259"/>
<evidence type="ECO:0000256" key="5">
    <source>
        <dbReference type="ARBA" id="ARBA00022989"/>
    </source>
</evidence>
<feature type="transmembrane region" description="Helical" evidence="7">
    <location>
        <begin position="134"/>
        <end position="158"/>
    </location>
</feature>
<evidence type="ECO:0000256" key="1">
    <source>
        <dbReference type="ARBA" id="ARBA00004651"/>
    </source>
</evidence>
<reference evidence="10 11" key="1">
    <citation type="submission" date="2018-06" db="EMBL/GenBank/DDBJ databases">
        <authorList>
            <consortium name="Pathogen Informatics"/>
            <person name="Doyle S."/>
        </authorList>
    </citation>
    <scope>NUCLEOTIDE SEQUENCE [LARGE SCALE GENOMIC DNA]</scope>
    <source>
        <strain evidence="10 11">NCTC12092</strain>
    </source>
</reference>
<dbReference type="Pfam" id="PF00005">
    <property type="entry name" value="ABC_tran"/>
    <property type="match status" value="1"/>
</dbReference>
<dbReference type="Pfam" id="PF00664">
    <property type="entry name" value="ABC_membrane"/>
    <property type="match status" value="1"/>
</dbReference>
<dbReference type="Gene3D" id="3.40.50.300">
    <property type="entry name" value="P-loop containing nucleotide triphosphate hydrolases"/>
    <property type="match status" value="1"/>
</dbReference>
<dbReference type="CDD" id="cd03228">
    <property type="entry name" value="ABCC_MRP_Like"/>
    <property type="match status" value="1"/>
</dbReference>
<dbReference type="InterPro" id="IPR036640">
    <property type="entry name" value="ABC1_TM_sf"/>
</dbReference>
<dbReference type="EMBL" id="UHFF01000002">
    <property type="protein sequence ID" value="SUN45109.1"/>
    <property type="molecule type" value="Genomic_DNA"/>
</dbReference>
<dbReference type="InterPro" id="IPR003439">
    <property type="entry name" value="ABC_transporter-like_ATP-bd"/>
</dbReference>
<feature type="domain" description="ABC transmembrane type-1" evidence="9">
    <location>
        <begin position="27"/>
        <end position="302"/>
    </location>
</feature>
<dbReference type="InterPro" id="IPR011527">
    <property type="entry name" value="ABC1_TM_dom"/>
</dbReference>
<evidence type="ECO:0000256" key="7">
    <source>
        <dbReference type="SAM" id="Phobius"/>
    </source>
</evidence>
<keyword evidence="4 10" id="KW-0067">ATP-binding</keyword>
<dbReference type="InterPro" id="IPR003593">
    <property type="entry name" value="AAA+_ATPase"/>
</dbReference>
<keyword evidence="2 7" id="KW-0812">Transmembrane</keyword>
<dbReference type="InterPro" id="IPR027417">
    <property type="entry name" value="P-loop_NTPase"/>
</dbReference>
<protein>
    <submittedName>
        <fullName evidence="10">ABC transporter ATP-binding protein</fullName>
    </submittedName>
</protein>
<evidence type="ECO:0000259" key="9">
    <source>
        <dbReference type="PROSITE" id="PS50929"/>
    </source>
</evidence>
<evidence type="ECO:0000259" key="8">
    <source>
        <dbReference type="PROSITE" id="PS50893"/>
    </source>
</evidence>
<evidence type="ECO:0000256" key="4">
    <source>
        <dbReference type="ARBA" id="ARBA00022840"/>
    </source>
</evidence>
<dbReference type="PROSITE" id="PS50929">
    <property type="entry name" value="ABC_TM1F"/>
    <property type="match status" value="1"/>
</dbReference>
<dbReference type="Proteomes" id="UP000254461">
    <property type="component" value="Unassembled WGS sequence"/>
</dbReference>
<evidence type="ECO:0000256" key="2">
    <source>
        <dbReference type="ARBA" id="ARBA00022692"/>
    </source>
</evidence>
<proteinExistence type="predicted"/>
<evidence type="ECO:0000313" key="11">
    <source>
        <dbReference type="Proteomes" id="UP000254461"/>
    </source>
</evidence>
<dbReference type="RefSeq" id="WP_115250619.1">
    <property type="nucleotide sequence ID" value="NZ_UHFF01000002.1"/>
</dbReference>
<comment type="subcellular location">
    <subcellularLocation>
        <location evidence="1">Cell membrane</location>
        <topology evidence="1">Multi-pass membrane protein</topology>
    </subcellularLocation>
</comment>
<feature type="transmembrane region" description="Helical" evidence="7">
    <location>
        <begin position="22"/>
        <end position="50"/>
    </location>
</feature>
<accession>A0A380JQ02</accession>
<keyword evidence="5 7" id="KW-1133">Transmembrane helix</keyword>
<dbReference type="SUPFAM" id="SSF90123">
    <property type="entry name" value="ABC transporter transmembrane region"/>
    <property type="match status" value="1"/>
</dbReference>
<dbReference type="PANTHER" id="PTHR43394">
    <property type="entry name" value="ATP-DEPENDENT PERMEASE MDL1, MITOCHONDRIAL"/>
    <property type="match status" value="1"/>
</dbReference>
<evidence type="ECO:0000256" key="3">
    <source>
        <dbReference type="ARBA" id="ARBA00022741"/>
    </source>
</evidence>
<dbReference type="Gene3D" id="1.20.1560.10">
    <property type="entry name" value="ABC transporter type 1, transmembrane domain"/>
    <property type="match status" value="1"/>
</dbReference>
<dbReference type="PANTHER" id="PTHR43394:SF1">
    <property type="entry name" value="ATP-BINDING CASSETTE SUB-FAMILY B MEMBER 10, MITOCHONDRIAL"/>
    <property type="match status" value="1"/>
</dbReference>
<gene>
    <name evidence="10" type="ORF">NCTC12092_00367</name>
</gene>
<dbReference type="AlphaFoldDB" id="A0A380JQ02"/>
<dbReference type="SMART" id="SM00382">
    <property type="entry name" value="AAA"/>
    <property type="match status" value="1"/>
</dbReference>
<dbReference type="InterPro" id="IPR039421">
    <property type="entry name" value="Type_1_exporter"/>
</dbReference>
<feature type="transmembrane region" description="Helical" evidence="7">
    <location>
        <begin position="62"/>
        <end position="78"/>
    </location>
</feature>
<sequence length="560" mass="62934">MVKSDYSTYRLVLRLLAMMKHLLAWIALAVVFAVLGFMLTVSIPTSLAYLGLEVMAGHAIDLKWLYLFIAMALLRGLFRYGEHYFGHFVAFHSLAAFRRIVFKKLRALSPARLDSQDSGHLLKMIGEDIEALEVFFAHTLAPICTALVSASLMVYWFLQVSWKLALGAIVTYVLLAVIIPVYFSNVLQSLLKKQNEGRRTYVSSFLESLRSVKDLLQFQSIEKRFKLLADQSKHVNALDRQVAQAQFLQMAITFLALGLSILTFAYVTLFELSQQTVTFAGGLLAFVAFTASFAPFLELGRLPLGFKRAMNAARNVFQLLDEEALVDKGDQRISSVTRIAIDDLTFAYPKHQEIVYHHLSVAFEKKGIIGIQGESGSGKSTLMKVIMKWYSWQSGHIFLSEVDSQLLNAASLQANFAYVPQNAQLFQQTLRENLTLGRKDISDDDIMELAEACGMKERILACDEGLDTLVRGSADFSAGEAQRLELMRALLKRADCYIFDEPTSNLDSLNEAIFIDLIKKHCLGMVFLISHRPSTLACADQLFCVRNGFLKEVNNERVNH</sequence>
<feature type="transmembrane region" description="Helical" evidence="7">
    <location>
        <begin position="247"/>
        <end position="267"/>
    </location>
</feature>
<dbReference type="PROSITE" id="PS50893">
    <property type="entry name" value="ABC_TRANSPORTER_2"/>
    <property type="match status" value="1"/>
</dbReference>
<keyword evidence="3" id="KW-0547">Nucleotide-binding</keyword>
<feature type="transmembrane region" description="Helical" evidence="7">
    <location>
        <begin position="84"/>
        <end position="102"/>
    </location>
</feature>
<evidence type="ECO:0000313" key="10">
    <source>
        <dbReference type="EMBL" id="SUN45109.1"/>
    </source>
</evidence>
<keyword evidence="6 7" id="KW-0472">Membrane</keyword>
<name>A0A380JQ02_9STRE</name>
<dbReference type="GO" id="GO:0005524">
    <property type="term" value="F:ATP binding"/>
    <property type="evidence" value="ECO:0007669"/>
    <property type="project" value="UniProtKB-KW"/>
</dbReference>
<organism evidence="10 11">
    <name type="scientific">Streptococcus equi subsp. equi</name>
    <dbReference type="NCBI Taxonomy" id="148942"/>
    <lineage>
        <taxon>Bacteria</taxon>
        <taxon>Bacillati</taxon>
        <taxon>Bacillota</taxon>
        <taxon>Bacilli</taxon>
        <taxon>Lactobacillales</taxon>
        <taxon>Streptococcaceae</taxon>
        <taxon>Streptococcus</taxon>
    </lineage>
</organism>
<dbReference type="GO" id="GO:0016887">
    <property type="term" value="F:ATP hydrolysis activity"/>
    <property type="evidence" value="ECO:0007669"/>
    <property type="project" value="InterPro"/>
</dbReference>
<evidence type="ECO:0000256" key="6">
    <source>
        <dbReference type="ARBA" id="ARBA00023136"/>
    </source>
</evidence>
<dbReference type="GO" id="GO:0005886">
    <property type="term" value="C:plasma membrane"/>
    <property type="evidence" value="ECO:0007669"/>
    <property type="project" value="UniProtKB-SubCell"/>
</dbReference>
<dbReference type="SUPFAM" id="SSF52540">
    <property type="entry name" value="P-loop containing nucleoside triphosphate hydrolases"/>
    <property type="match status" value="1"/>
</dbReference>
<dbReference type="GO" id="GO:0015421">
    <property type="term" value="F:ABC-type oligopeptide transporter activity"/>
    <property type="evidence" value="ECO:0007669"/>
    <property type="project" value="TreeGrafter"/>
</dbReference>
<feature type="transmembrane region" description="Helical" evidence="7">
    <location>
        <begin position="279"/>
        <end position="300"/>
    </location>
</feature>
<feature type="transmembrane region" description="Helical" evidence="7">
    <location>
        <begin position="164"/>
        <end position="183"/>
    </location>
</feature>
<feature type="domain" description="ABC transporter" evidence="8">
    <location>
        <begin position="339"/>
        <end position="560"/>
    </location>
</feature>